<feature type="compositionally biased region" description="Low complexity" evidence="3">
    <location>
        <begin position="183"/>
        <end position="212"/>
    </location>
</feature>
<evidence type="ECO:0000313" key="5">
    <source>
        <dbReference type="Proteomes" id="UP000751190"/>
    </source>
</evidence>
<name>A0A8J6CC59_DIALT</name>
<dbReference type="AlphaFoldDB" id="A0A8J6CC59"/>
<dbReference type="Proteomes" id="UP000751190">
    <property type="component" value="Unassembled WGS sequence"/>
</dbReference>
<dbReference type="InterPro" id="IPR027417">
    <property type="entry name" value="P-loop_NTPase"/>
</dbReference>
<accession>A0A8J6CC59</accession>
<gene>
    <name evidence="4" type="ORF">KFE25_006007</name>
</gene>
<dbReference type="GO" id="GO:0003924">
    <property type="term" value="F:GTPase activity"/>
    <property type="evidence" value="ECO:0007669"/>
    <property type="project" value="InterPro"/>
</dbReference>
<feature type="region of interest" description="Disordered" evidence="3">
    <location>
        <begin position="602"/>
        <end position="624"/>
    </location>
</feature>
<feature type="region of interest" description="Disordered" evidence="3">
    <location>
        <begin position="462"/>
        <end position="484"/>
    </location>
</feature>
<comment type="caution">
    <text evidence="4">The sequence shown here is derived from an EMBL/GenBank/DDBJ whole genome shotgun (WGS) entry which is preliminary data.</text>
</comment>
<dbReference type="SMART" id="SM00175">
    <property type="entry name" value="RAB"/>
    <property type="match status" value="1"/>
</dbReference>
<dbReference type="GO" id="GO:0005525">
    <property type="term" value="F:GTP binding"/>
    <property type="evidence" value="ECO:0007669"/>
    <property type="project" value="UniProtKB-KW"/>
</dbReference>
<evidence type="ECO:0000313" key="4">
    <source>
        <dbReference type="EMBL" id="KAG8469552.1"/>
    </source>
</evidence>
<dbReference type="OrthoDB" id="10614304at2759"/>
<dbReference type="Gene3D" id="3.40.50.300">
    <property type="entry name" value="P-loop containing nucleotide triphosphate hydrolases"/>
    <property type="match status" value="1"/>
</dbReference>
<dbReference type="EMBL" id="JAGTXO010000002">
    <property type="protein sequence ID" value="KAG8469552.1"/>
    <property type="molecule type" value="Genomic_DNA"/>
</dbReference>
<reference evidence="4" key="1">
    <citation type="submission" date="2021-05" db="EMBL/GenBank/DDBJ databases">
        <title>The genome of the haptophyte Pavlova lutheri (Diacronema luteri, Pavlovales) - a model for lipid biosynthesis in eukaryotic algae.</title>
        <authorList>
            <person name="Hulatt C.J."/>
            <person name="Posewitz M.C."/>
        </authorList>
    </citation>
    <scope>NUCLEOTIDE SEQUENCE</scope>
    <source>
        <strain evidence="4">NIVA-4/92</strain>
    </source>
</reference>
<dbReference type="InterPro" id="IPR001806">
    <property type="entry name" value="Small_GTPase"/>
</dbReference>
<evidence type="ECO:0000256" key="2">
    <source>
        <dbReference type="ARBA" id="ARBA00023134"/>
    </source>
</evidence>
<proteinExistence type="predicted"/>
<dbReference type="Pfam" id="PF00071">
    <property type="entry name" value="Ras"/>
    <property type="match status" value="1"/>
</dbReference>
<keyword evidence="5" id="KW-1185">Reference proteome</keyword>
<dbReference type="PROSITE" id="PS51419">
    <property type="entry name" value="RAB"/>
    <property type="match status" value="1"/>
</dbReference>
<keyword evidence="2" id="KW-0342">GTP-binding</keyword>
<evidence type="ECO:0000256" key="1">
    <source>
        <dbReference type="ARBA" id="ARBA00022741"/>
    </source>
</evidence>
<dbReference type="PANTHER" id="PTHR47977">
    <property type="entry name" value="RAS-RELATED PROTEIN RAB"/>
    <property type="match status" value="1"/>
</dbReference>
<organism evidence="4 5">
    <name type="scientific">Diacronema lutheri</name>
    <name type="common">Unicellular marine alga</name>
    <name type="synonym">Monochrysis lutheri</name>
    <dbReference type="NCBI Taxonomy" id="2081491"/>
    <lineage>
        <taxon>Eukaryota</taxon>
        <taxon>Haptista</taxon>
        <taxon>Haptophyta</taxon>
        <taxon>Pavlovophyceae</taxon>
        <taxon>Pavlovales</taxon>
        <taxon>Pavlovaceae</taxon>
        <taxon>Diacronema</taxon>
    </lineage>
</organism>
<sequence>MAFVKKLVCLGDEGVGKAELLGALRADVCPARLVPNQVGAYAGTITLDGGAPSEPGKADALEAWVSDGVIASRVRSFYRTADVVVLAYDTTSFATFASLRERWLPEVLHGLPPSCHGVILVGLRAERIAERAVAHEQLAELASLHLLPFLEVSASDGLNIHLLKRLLAVMLANVRPSARESRLASSPPSARASPRTSPAPSRRLSRASSREPTGFATVTPLPRALNDPAAPPPEAASGATDVTEPVLALATGFRADGGLQSRAAGRGGGAYPLGFESASASLAPSEPSSEKASANGSRALSRADSLSAVFASAAQSCALSRADSLSSAFASAAPSRSQSCVASVVAACAGCSTACARASGMHACPGSCGPHAEVTRVAGAEETVAEVVPAKHELPTPLAAPCAGAGAGVGAADGCARGAAPQPLDDGQQPAPVLRNVALLGAAAHCIACACELGRREPMGAAVRSAPTTGTPRGTGQQSLVASATPPSMAACDATCGSASQPYQGDAPIEDAPPSPGHAVAAERAHTPTCTEGARTPAVSPCARALADAATQTPERDARASPAAGVAGQATCVAGLASFEAATAALVSAVAVLSTGQLPIVASPSPVRAEPASHGPTASRPEDGRIAGASSAIHFYCGHRLCERYE</sequence>
<feature type="compositionally biased region" description="Low complexity" evidence="3">
    <location>
        <begin position="467"/>
        <end position="476"/>
    </location>
</feature>
<feature type="region of interest" description="Disordered" evidence="3">
    <location>
        <begin position="178"/>
        <end position="241"/>
    </location>
</feature>
<evidence type="ECO:0000256" key="3">
    <source>
        <dbReference type="SAM" id="MobiDB-lite"/>
    </source>
</evidence>
<dbReference type="SUPFAM" id="SSF52540">
    <property type="entry name" value="P-loop containing nucleoside triphosphate hydrolases"/>
    <property type="match status" value="1"/>
</dbReference>
<dbReference type="InterPro" id="IPR050227">
    <property type="entry name" value="Rab"/>
</dbReference>
<protein>
    <submittedName>
        <fullName evidence="4">Uncharacterized protein</fullName>
    </submittedName>
</protein>
<keyword evidence="1" id="KW-0547">Nucleotide-binding</keyword>
<dbReference type="SMART" id="SM00174">
    <property type="entry name" value="RHO"/>
    <property type="match status" value="1"/>
</dbReference>